<keyword evidence="3 6" id="KW-1133">Transmembrane helix</keyword>
<evidence type="ECO:0000256" key="6">
    <source>
        <dbReference type="SAM" id="Phobius"/>
    </source>
</evidence>
<feature type="transmembrane region" description="Helical" evidence="6">
    <location>
        <begin position="90"/>
        <end position="109"/>
    </location>
</feature>
<dbReference type="EMBL" id="LKCN02000011">
    <property type="protein sequence ID" value="RCI10698.1"/>
    <property type="molecule type" value="Genomic_DNA"/>
</dbReference>
<evidence type="ECO:0000313" key="10">
    <source>
        <dbReference type="Proteomes" id="UP000253664"/>
    </source>
</evidence>
<keyword evidence="10" id="KW-1185">Reference proteome</keyword>
<dbReference type="PANTHER" id="PTHR15948:SF0">
    <property type="entry name" value="GOLGI PH REGULATOR A-RELATED"/>
    <property type="match status" value="1"/>
</dbReference>
<feature type="transmembrane region" description="Helical" evidence="6">
    <location>
        <begin position="22"/>
        <end position="43"/>
    </location>
</feature>
<protein>
    <recommendedName>
        <fullName evidence="11">Golgi pH regulator conserved domain-containing protein</fullName>
    </recommendedName>
</protein>
<comment type="caution">
    <text evidence="9">The sequence shown here is derived from an EMBL/GenBank/DDBJ whole genome shotgun (WGS) entry which is preliminary data.</text>
</comment>
<evidence type="ECO:0000256" key="1">
    <source>
        <dbReference type="ARBA" id="ARBA00004141"/>
    </source>
</evidence>
<evidence type="ECO:0000259" key="8">
    <source>
        <dbReference type="Pfam" id="PF12537"/>
    </source>
</evidence>
<evidence type="ECO:0008006" key="11">
    <source>
        <dbReference type="Google" id="ProtNLM"/>
    </source>
</evidence>
<feature type="domain" description="Golgi pH regulator conserved" evidence="8">
    <location>
        <begin position="174"/>
        <end position="238"/>
    </location>
</feature>
<dbReference type="Pfam" id="PF12430">
    <property type="entry name" value="ABA_GPCR"/>
    <property type="match status" value="1"/>
</dbReference>
<feature type="transmembrane region" description="Helical" evidence="6">
    <location>
        <begin position="130"/>
        <end position="150"/>
    </location>
</feature>
<evidence type="ECO:0000256" key="3">
    <source>
        <dbReference type="ARBA" id="ARBA00022989"/>
    </source>
</evidence>
<evidence type="ECO:0000259" key="7">
    <source>
        <dbReference type="Pfam" id="PF12430"/>
    </source>
</evidence>
<dbReference type="InterPro" id="IPR022535">
    <property type="entry name" value="Golgi_pH-regulator_cons_dom"/>
</dbReference>
<dbReference type="AlphaFoldDB" id="A0A367L8E0"/>
<reference evidence="9 10" key="1">
    <citation type="journal article" date="2015" name="BMC Genomics">
        <title>Insights from the genome of Ophiocordyceps polyrhachis-furcata to pathogenicity and host specificity in insect fungi.</title>
        <authorList>
            <person name="Wichadakul D."/>
            <person name="Kobmoo N."/>
            <person name="Ingsriswang S."/>
            <person name="Tangphatsornruang S."/>
            <person name="Chantasingh D."/>
            <person name="Luangsa-ard J.J."/>
            <person name="Eurwilaichitr L."/>
        </authorList>
    </citation>
    <scope>NUCLEOTIDE SEQUENCE [LARGE SCALE GENOMIC DNA]</scope>
    <source>
        <strain evidence="9 10">BCC 54312</strain>
    </source>
</reference>
<proteinExistence type="predicted"/>
<feature type="compositionally biased region" description="Low complexity" evidence="5">
    <location>
        <begin position="352"/>
        <end position="361"/>
    </location>
</feature>
<evidence type="ECO:0000256" key="5">
    <source>
        <dbReference type="SAM" id="MobiDB-lite"/>
    </source>
</evidence>
<comment type="subcellular location">
    <subcellularLocation>
        <location evidence="1">Membrane</location>
        <topology evidence="1">Multi-pass membrane protein</topology>
    </subcellularLocation>
</comment>
<feature type="compositionally biased region" description="Pro residues" evidence="5">
    <location>
        <begin position="338"/>
        <end position="351"/>
    </location>
</feature>
<evidence type="ECO:0000256" key="4">
    <source>
        <dbReference type="ARBA" id="ARBA00023136"/>
    </source>
</evidence>
<gene>
    <name evidence="9" type="ORF">L249_5281</name>
</gene>
<keyword evidence="2 6" id="KW-0812">Transmembrane</keyword>
<dbReference type="GO" id="GO:0016020">
    <property type="term" value="C:membrane"/>
    <property type="evidence" value="ECO:0007669"/>
    <property type="project" value="UniProtKB-SubCell"/>
</dbReference>
<dbReference type="Proteomes" id="UP000253664">
    <property type="component" value="Unassembled WGS sequence"/>
</dbReference>
<evidence type="ECO:0000256" key="2">
    <source>
        <dbReference type="ARBA" id="ARBA00022692"/>
    </source>
</evidence>
<sequence length="426" mass="44810">MLPSAATACAPDGGGCGATTTATATALLALMALGFGLVVVLLTGVDHDGRWRRAMVAWTSGTTLALALALAVLVMADVAEVVDGAARDKALAVVVPALLLLLVVLVPWLECGNLASVLCSIRRLAFPLQLLLFGGWLMVFFSVGWAVPLFPTSAVTTKTTTTTTTTRTMTTALILGCLERVGVVGISSMAFLAGFAAVSAPWHTIWRRRRRRVTDEDVARSQAGLDAAVDMLASKRLQLSGLQHRDDEQALVAADLLRTGSGGNKAAEVRALRVDIAGLEAVEARLKSRLESMRDLRAAGTARGRVLALPSYVFSVYCVYRIAATALATVRRIVLSSPTPPPPLPPPPPPTDSSYPSSGDDPISRLLAQATPTLLDQASWTRTLSFLSSGLILAAGARSAIATFTCGHASEPPENRSQHKQAKLDA</sequence>
<name>A0A367L8E0_9HYPO</name>
<feature type="transmembrane region" description="Helical" evidence="6">
    <location>
        <begin position="181"/>
        <end position="202"/>
    </location>
</feature>
<dbReference type="OrthoDB" id="264392at2759"/>
<dbReference type="PANTHER" id="PTHR15948">
    <property type="entry name" value="G-PROTEIN COUPLED RECEPTOR 89-RELATED"/>
    <property type="match status" value="1"/>
</dbReference>
<feature type="region of interest" description="Disordered" evidence="5">
    <location>
        <begin position="337"/>
        <end position="362"/>
    </location>
</feature>
<feature type="transmembrane region" description="Helical" evidence="6">
    <location>
        <begin position="55"/>
        <end position="78"/>
    </location>
</feature>
<evidence type="ECO:0000313" key="9">
    <source>
        <dbReference type="EMBL" id="RCI10698.1"/>
    </source>
</evidence>
<feature type="domain" description="Abscisic acid G-protein coupled receptor-like" evidence="7">
    <location>
        <begin position="299"/>
        <end position="405"/>
    </location>
</feature>
<keyword evidence="4 6" id="KW-0472">Membrane</keyword>
<dbReference type="Pfam" id="PF12537">
    <property type="entry name" value="GPHR_N"/>
    <property type="match status" value="1"/>
</dbReference>
<accession>A0A367L8E0</accession>
<dbReference type="InterPro" id="IPR025969">
    <property type="entry name" value="ABA_GPCR_dom"/>
</dbReference>
<organism evidence="9 10">
    <name type="scientific">Ophiocordyceps polyrhachis-furcata BCC 54312</name>
    <dbReference type="NCBI Taxonomy" id="1330021"/>
    <lineage>
        <taxon>Eukaryota</taxon>
        <taxon>Fungi</taxon>
        <taxon>Dikarya</taxon>
        <taxon>Ascomycota</taxon>
        <taxon>Pezizomycotina</taxon>
        <taxon>Sordariomycetes</taxon>
        <taxon>Hypocreomycetidae</taxon>
        <taxon>Hypocreales</taxon>
        <taxon>Ophiocordycipitaceae</taxon>
        <taxon>Ophiocordyceps</taxon>
    </lineage>
</organism>
<dbReference type="InterPro" id="IPR015672">
    <property type="entry name" value="GPHR/GTG"/>
</dbReference>